<dbReference type="InterPro" id="IPR015424">
    <property type="entry name" value="PyrdxlP-dep_Trfase"/>
</dbReference>
<evidence type="ECO:0000313" key="4">
    <source>
        <dbReference type="Proteomes" id="UP000287996"/>
    </source>
</evidence>
<evidence type="ECO:0000256" key="1">
    <source>
        <dbReference type="ARBA" id="ARBA00022898"/>
    </source>
</evidence>
<dbReference type="OrthoDB" id="5501089at2"/>
<dbReference type="Pfam" id="PF00266">
    <property type="entry name" value="Aminotran_5"/>
    <property type="match status" value="1"/>
</dbReference>
<comment type="caution">
    <text evidence="3">The sequence shown here is derived from an EMBL/GenBank/DDBJ whole genome shotgun (WGS) entry which is preliminary data.</text>
</comment>
<dbReference type="InterPro" id="IPR015421">
    <property type="entry name" value="PyrdxlP-dep_Trfase_major"/>
</dbReference>
<dbReference type="InterPro" id="IPR015422">
    <property type="entry name" value="PyrdxlP-dep_Trfase_small"/>
</dbReference>
<evidence type="ECO:0000313" key="3">
    <source>
        <dbReference type="EMBL" id="RUO80177.1"/>
    </source>
</evidence>
<organism evidence="3 4">
    <name type="scientific">Idiomarina tyrosinivorans</name>
    <dbReference type="NCBI Taxonomy" id="1445662"/>
    <lineage>
        <taxon>Bacteria</taxon>
        <taxon>Pseudomonadati</taxon>
        <taxon>Pseudomonadota</taxon>
        <taxon>Gammaproteobacteria</taxon>
        <taxon>Alteromonadales</taxon>
        <taxon>Idiomarinaceae</taxon>
        <taxon>Idiomarina</taxon>
    </lineage>
</organism>
<protein>
    <submittedName>
        <fullName evidence="3">Selenocysteine lyase</fullName>
    </submittedName>
</protein>
<evidence type="ECO:0000259" key="2">
    <source>
        <dbReference type="Pfam" id="PF00266"/>
    </source>
</evidence>
<dbReference type="Gene3D" id="3.90.1150.10">
    <property type="entry name" value="Aspartate Aminotransferase, domain 1"/>
    <property type="match status" value="1"/>
</dbReference>
<dbReference type="AlphaFoldDB" id="A0A432ZQK2"/>
<name>A0A432ZQK2_9GAMM</name>
<keyword evidence="3" id="KW-0456">Lyase</keyword>
<dbReference type="EMBL" id="PIQH01000006">
    <property type="protein sequence ID" value="RUO80177.1"/>
    <property type="molecule type" value="Genomic_DNA"/>
</dbReference>
<proteinExistence type="predicted"/>
<keyword evidence="4" id="KW-1185">Reference proteome</keyword>
<dbReference type="InterPro" id="IPR000192">
    <property type="entry name" value="Aminotrans_V_dom"/>
</dbReference>
<dbReference type="SUPFAM" id="SSF53383">
    <property type="entry name" value="PLP-dependent transferases"/>
    <property type="match status" value="1"/>
</dbReference>
<dbReference type="GO" id="GO:0016829">
    <property type="term" value="F:lyase activity"/>
    <property type="evidence" value="ECO:0007669"/>
    <property type="project" value="UniProtKB-KW"/>
</dbReference>
<gene>
    <name evidence="3" type="ORF">CWI84_07745</name>
</gene>
<reference evidence="3 4" key="1">
    <citation type="journal article" date="2011" name="Front. Microbiol.">
        <title>Genomic signatures of strain selection and enhancement in Bacillus atrophaeus var. globigii, a historical biowarfare simulant.</title>
        <authorList>
            <person name="Gibbons H.S."/>
            <person name="Broomall S.M."/>
            <person name="McNew L.A."/>
            <person name="Daligault H."/>
            <person name="Chapman C."/>
            <person name="Bruce D."/>
            <person name="Karavis M."/>
            <person name="Krepps M."/>
            <person name="McGregor P.A."/>
            <person name="Hong C."/>
            <person name="Park K.H."/>
            <person name="Akmal A."/>
            <person name="Feldman A."/>
            <person name="Lin J.S."/>
            <person name="Chang W.E."/>
            <person name="Higgs B.W."/>
            <person name="Demirev P."/>
            <person name="Lindquist J."/>
            <person name="Liem A."/>
            <person name="Fochler E."/>
            <person name="Read T.D."/>
            <person name="Tapia R."/>
            <person name="Johnson S."/>
            <person name="Bishop-Lilly K.A."/>
            <person name="Detter C."/>
            <person name="Han C."/>
            <person name="Sozhamannan S."/>
            <person name="Rosenzweig C.N."/>
            <person name="Skowronski E.W."/>
        </authorList>
    </citation>
    <scope>NUCLEOTIDE SEQUENCE [LARGE SCALE GENOMIC DNA]</scope>
    <source>
        <strain evidence="3 4">CC-PW-9</strain>
    </source>
</reference>
<dbReference type="Gene3D" id="3.40.640.10">
    <property type="entry name" value="Type I PLP-dependent aspartate aminotransferase-like (Major domain)"/>
    <property type="match status" value="1"/>
</dbReference>
<feature type="domain" description="Aminotransferase class V" evidence="2">
    <location>
        <begin position="58"/>
        <end position="356"/>
    </location>
</feature>
<accession>A0A432ZQK2</accession>
<sequence>MKDLRANYREFLQHHQGELHCAPHSHHYWPDVTLAGHQQYWLDSAKWVDDKWNVVLGERLRRAQQLLSELVNHPYPEQWVFASNTHELLYRILSCFAPSQPLRILTTDSEFHSFRRQALRLQERETVTIDRVACDPIDSFPQRWQEAVKRSHYDVIFISQVFFNSGFVAPWVEQWLDEVSDETVVVIDGYHGCGALPTDLANVADRIFYLAGGYKYLQAGEGACFMSVPKGTKMRPEYTGWYADFANLEKAQQQRVEYADNGFRFAGSTMDYTAMYRLIAVLEWWQRDGITVAKQHQYIEQLQQAFLQHIDQLRHPLLNRDHLLYRQNQPHGHFFAFEFDTEEQVQELSKRLKSQKVLTDHRGKRLRFGFAPYQRPDDYRQIKG</sequence>
<dbReference type="RefSeq" id="WP_126842014.1">
    <property type="nucleotide sequence ID" value="NZ_PIQH01000006.1"/>
</dbReference>
<dbReference type="Proteomes" id="UP000287996">
    <property type="component" value="Unassembled WGS sequence"/>
</dbReference>
<keyword evidence="1" id="KW-0663">Pyridoxal phosphate</keyword>